<dbReference type="AlphaFoldDB" id="A0AAD2H988"/>
<keyword evidence="6" id="KW-0811">Translocation</keyword>
<dbReference type="GO" id="GO:0000822">
    <property type="term" value="F:inositol hexakisphosphate binding"/>
    <property type="evidence" value="ECO:0007669"/>
    <property type="project" value="TreeGrafter"/>
</dbReference>
<feature type="compositionally biased region" description="Basic residues" evidence="12">
    <location>
        <begin position="111"/>
        <end position="121"/>
    </location>
</feature>
<evidence type="ECO:0000256" key="3">
    <source>
        <dbReference type="ARBA" id="ARBA00022448"/>
    </source>
</evidence>
<evidence type="ECO:0000256" key="5">
    <source>
        <dbReference type="ARBA" id="ARBA00022927"/>
    </source>
</evidence>
<name>A0AAD2H988_9AGAR</name>
<keyword evidence="3" id="KW-0813">Transport</keyword>
<evidence type="ECO:0000256" key="11">
    <source>
        <dbReference type="SAM" id="Coils"/>
    </source>
</evidence>
<dbReference type="GO" id="GO:0016973">
    <property type="term" value="P:poly(A)+ mRNA export from nucleus"/>
    <property type="evidence" value="ECO:0007669"/>
    <property type="project" value="InterPro"/>
</dbReference>
<evidence type="ECO:0000313" key="13">
    <source>
        <dbReference type="EMBL" id="CAK5270530.1"/>
    </source>
</evidence>
<dbReference type="GO" id="GO:0005737">
    <property type="term" value="C:cytoplasm"/>
    <property type="evidence" value="ECO:0007669"/>
    <property type="project" value="TreeGrafter"/>
</dbReference>
<dbReference type="GO" id="GO:0044614">
    <property type="term" value="C:nuclear pore cytoplasmic filaments"/>
    <property type="evidence" value="ECO:0007669"/>
    <property type="project" value="TreeGrafter"/>
</dbReference>
<reference evidence="13" key="1">
    <citation type="submission" date="2023-11" db="EMBL/GenBank/DDBJ databases">
        <authorList>
            <person name="De Vega J J."/>
            <person name="De Vega J J."/>
        </authorList>
    </citation>
    <scope>NUCLEOTIDE SEQUENCE</scope>
</reference>
<dbReference type="GO" id="GO:0015031">
    <property type="term" value="P:protein transport"/>
    <property type="evidence" value="ECO:0007669"/>
    <property type="project" value="UniProtKB-KW"/>
</dbReference>
<organism evidence="13 14">
    <name type="scientific">Mycena citricolor</name>
    <dbReference type="NCBI Taxonomy" id="2018698"/>
    <lineage>
        <taxon>Eukaryota</taxon>
        <taxon>Fungi</taxon>
        <taxon>Dikarya</taxon>
        <taxon>Basidiomycota</taxon>
        <taxon>Agaricomycotina</taxon>
        <taxon>Agaricomycetes</taxon>
        <taxon>Agaricomycetidae</taxon>
        <taxon>Agaricales</taxon>
        <taxon>Marasmiineae</taxon>
        <taxon>Mycenaceae</taxon>
        <taxon>Mycena</taxon>
    </lineage>
</organism>
<dbReference type="EMBL" id="CAVNYO010000167">
    <property type="protein sequence ID" value="CAK5270530.1"/>
    <property type="molecule type" value="Genomic_DNA"/>
</dbReference>
<evidence type="ECO:0000256" key="2">
    <source>
        <dbReference type="ARBA" id="ARBA00011056"/>
    </source>
</evidence>
<evidence type="ECO:0000256" key="7">
    <source>
        <dbReference type="ARBA" id="ARBA00023132"/>
    </source>
</evidence>
<evidence type="ECO:0000256" key="8">
    <source>
        <dbReference type="ARBA" id="ARBA00023242"/>
    </source>
</evidence>
<keyword evidence="7" id="KW-0906">Nuclear pore complex</keyword>
<gene>
    <name evidence="13" type="ORF">MYCIT1_LOCUS15017</name>
</gene>
<evidence type="ECO:0000256" key="4">
    <source>
        <dbReference type="ARBA" id="ARBA00022816"/>
    </source>
</evidence>
<dbReference type="Pfam" id="PF07817">
    <property type="entry name" value="GLE1"/>
    <property type="match status" value="1"/>
</dbReference>
<feature type="region of interest" description="Disordered" evidence="12">
    <location>
        <begin position="253"/>
        <end position="325"/>
    </location>
</feature>
<keyword evidence="4" id="KW-0509">mRNA transport</keyword>
<dbReference type="PANTHER" id="PTHR12960">
    <property type="entry name" value="GLE-1-RELATED"/>
    <property type="match status" value="1"/>
</dbReference>
<feature type="region of interest" description="Disordered" evidence="12">
    <location>
        <begin position="28"/>
        <end position="80"/>
    </location>
</feature>
<accession>A0AAD2H988</accession>
<sequence>DLLSTTPTDHPAFGADLFAYSTRTTEDMRFSVPRSSSTSPGKRRTPQRAQPARRSQSSFGLVSSDSESDLSDRESDPDSVDSFLYASESEMPQPPLPVYALHTSITGHIQHSSHRNSRNRAKTTPEQQQTEDTIAAIRLRTRHHDPYEEWEKQTRKDAFRTARKEQTALLQQNADELEKSRMEELRQLDALHAMQMAEVQKQLESLKFQAQKEDDRLRQAWKERDRMLWARIDSVIAVEENKVRTRLDAERKAKEELDRKKQEEEMRKREAAEKQRKEAEERKKQAEDEEKKRKDEEQVRAREETERRTRLSAESSSRQALGLTDAESEWKQARAVLTTLKSDFMKPIKSDKAKSTVWGEYRRKITPKIGQLTNDLQAITRITDFIQHQVLAPPQPLPPILYKALLSSLSKAILLQAETEVTAEKKAAIPLALASFRLLEQLEAFPEVFFARLSHRCGIWLIPCPLPEKDHDGRPWADKVERQKMQGFRLSSSDDAESWESMQEYSDRISGMMRLYFHIIRVVPQNKPLHPLFQLPRCWQWLSRLLNERSLLESPVAAQLIYTLLDVMGSDALQVWGQQWAKMLQLIYQGITEGYAPGKLIGGTSPLGIAARSRVQSEVERIVAGIK</sequence>
<dbReference type="GO" id="GO:0005543">
    <property type="term" value="F:phospholipid binding"/>
    <property type="evidence" value="ECO:0007669"/>
    <property type="project" value="TreeGrafter"/>
</dbReference>
<comment type="subcellular location">
    <subcellularLocation>
        <location evidence="1">Nucleus</location>
        <location evidence="1">Nuclear pore complex</location>
    </subcellularLocation>
</comment>
<dbReference type="Proteomes" id="UP001295794">
    <property type="component" value="Unassembled WGS sequence"/>
</dbReference>
<feature type="compositionally biased region" description="Basic and acidic residues" evidence="12">
    <location>
        <begin position="253"/>
        <end position="311"/>
    </location>
</feature>
<evidence type="ECO:0000256" key="1">
    <source>
        <dbReference type="ARBA" id="ARBA00004567"/>
    </source>
</evidence>
<feature type="region of interest" description="Disordered" evidence="12">
    <location>
        <begin position="107"/>
        <end position="130"/>
    </location>
</feature>
<dbReference type="InterPro" id="IPR038506">
    <property type="entry name" value="GLE1-like_sf"/>
</dbReference>
<dbReference type="InterPro" id="IPR012476">
    <property type="entry name" value="GLE1"/>
</dbReference>
<comment type="caution">
    <text evidence="13">The sequence shown here is derived from an EMBL/GenBank/DDBJ whole genome shotgun (WGS) entry which is preliminary data.</text>
</comment>
<keyword evidence="5" id="KW-0653">Protein transport</keyword>
<keyword evidence="8" id="KW-0539">Nucleus</keyword>
<keyword evidence="11" id="KW-0175">Coiled coil</keyword>
<evidence type="ECO:0000256" key="12">
    <source>
        <dbReference type="SAM" id="MobiDB-lite"/>
    </source>
</evidence>
<feature type="non-terminal residue" evidence="13">
    <location>
        <position position="627"/>
    </location>
</feature>
<evidence type="ECO:0000256" key="10">
    <source>
        <dbReference type="ARBA" id="ARBA00029983"/>
    </source>
</evidence>
<evidence type="ECO:0000313" key="14">
    <source>
        <dbReference type="Proteomes" id="UP001295794"/>
    </source>
</evidence>
<dbReference type="PANTHER" id="PTHR12960:SF0">
    <property type="entry name" value="MRNA EXPORT FACTOR GLE1"/>
    <property type="match status" value="1"/>
</dbReference>
<proteinExistence type="inferred from homology"/>
<keyword evidence="14" id="KW-1185">Reference proteome</keyword>
<protein>
    <recommendedName>
        <fullName evidence="9">mRNA export factor GLE1</fullName>
    </recommendedName>
    <alternativeName>
        <fullName evidence="10">Nucleoporin GLE1</fullName>
    </alternativeName>
</protein>
<comment type="similarity">
    <text evidence="2">Belongs to the GLE1 family.</text>
</comment>
<feature type="compositionally biased region" description="Low complexity" evidence="12">
    <location>
        <begin position="47"/>
        <end position="58"/>
    </location>
</feature>
<evidence type="ECO:0000256" key="9">
    <source>
        <dbReference type="ARBA" id="ARBA00026227"/>
    </source>
</evidence>
<dbReference type="GO" id="GO:0031369">
    <property type="term" value="F:translation initiation factor binding"/>
    <property type="evidence" value="ECO:0007669"/>
    <property type="project" value="TreeGrafter"/>
</dbReference>
<dbReference type="Gene3D" id="1.25.40.510">
    <property type="entry name" value="GLE1-like"/>
    <property type="match status" value="1"/>
</dbReference>
<evidence type="ECO:0000256" key="6">
    <source>
        <dbReference type="ARBA" id="ARBA00023010"/>
    </source>
</evidence>
<feature type="coiled-coil region" evidence="11">
    <location>
        <begin position="174"/>
        <end position="216"/>
    </location>
</feature>